<feature type="compositionally biased region" description="Basic and acidic residues" evidence="1">
    <location>
        <begin position="49"/>
        <end position="83"/>
    </location>
</feature>
<proteinExistence type="predicted"/>
<feature type="non-terminal residue" evidence="2">
    <location>
        <position position="246"/>
    </location>
</feature>
<evidence type="ECO:0000313" key="3">
    <source>
        <dbReference type="Proteomes" id="UP001189429"/>
    </source>
</evidence>
<comment type="caution">
    <text evidence="2">The sequence shown here is derived from an EMBL/GenBank/DDBJ whole genome shotgun (WGS) entry which is preliminary data.</text>
</comment>
<reference evidence="2" key="1">
    <citation type="submission" date="2023-10" db="EMBL/GenBank/DDBJ databases">
        <authorList>
            <person name="Chen Y."/>
            <person name="Shah S."/>
            <person name="Dougan E. K."/>
            <person name="Thang M."/>
            <person name="Chan C."/>
        </authorList>
    </citation>
    <scope>NUCLEOTIDE SEQUENCE [LARGE SCALE GENOMIC DNA]</scope>
</reference>
<feature type="compositionally biased region" description="Basic and acidic residues" evidence="1">
    <location>
        <begin position="102"/>
        <end position="129"/>
    </location>
</feature>
<feature type="non-terminal residue" evidence="2">
    <location>
        <position position="1"/>
    </location>
</feature>
<protein>
    <submittedName>
        <fullName evidence="2">Uncharacterized protein</fullName>
    </submittedName>
</protein>
<evidence type="ECO:0000313" key="2">
    <source>
        <dbReference type="EMBL" id="CAK0824541.1"/>
    </source>
</evidence>
<feature type="region of interest" description="Disordered" evidence="1">
    <location>
        <begin position="1"/>
        <end position="160"/>
    </location>
</feature>
<organism evidence="2 3">
    <name type="scientific">Prorocentrum cordatum</name>
    <dbReference type="NCBI Taxonomy" id="2364126"/>
    <lineage>
        <taxon>Eukaryota</taxon>
        <taxon>Sar</taxon>
        <taxon>Alveolata</taxon>
        <taxon>Dinophyceae</taxon>
        <taxon>Prorocentrales</taxon>
        <taxon>Prorocentraceae</taxon>
        <taxon>Prorocentrum</taxon>
    </lineage>
</organism>
<accession>A0ABN9RYN6</accession>
<feature type="compositionally biased region" description="Basic and acidic residues" evidence="1">
    <location>
        <begin position="1"/>
        <end position="25"/>
    </location>
</feature>
<evidence type="ECO:0000256" key="1">
    <source>
        <dbReference type="SAM" id="MobiDB-lite"/>
    </source>
</evidence>
<sequence length="246" mass="26258">ELKGPYDENSGKGDQGRHQHVKEAEASTDDLPMVKARWGAAQTTPGHDGTAKEKVKGPCDDDSGKGDQGRLQHNNEAEDRLNDLPKVQARRGGAQTTPELDNAEKEKEPEPDGEDSCKGDQGRHQHIDEAEVSTNDLPTVQRKHSYAKQNAQHEHDAGSGGPWAAVAALLLLAFSLAAVTRPGERGWQVADRAAGPAPDVYLRDGAAATRAIAADAVLEVRALQAFLADLDNGDSRGRGRALSQLS</sequence>
<name>A0ABN9RYN6_9DINO</name>
<keyword evidence="3" id="KW-1185">Reference proteome</keyword>
<dbReference type="EMBL" id="CAUYUJ010008657">
    <property type="protein sequence ID" value="CAK0824541.1"/>
    <property type="molecule type" value="Genomic_DNA"/>
</dbReference>
<dbReference type="Proteomes" id="UP001189429">
    <property type="component" value="Unassembled WGS sequence"/>
</dbReference>
<gene>
    <name evidence="2" type="ORF">PCOR1329_LOCUS24929</name>
</gene>